<accession>G4NP82</accession>
<dbReference type="SUPFAM" id="SSF81606">
    <property type="entry name" value="PP2C-like"/>
    <property type="match status" value="1"/>
</dbReference>
<evidence type="ECO:0000313" key="3">
    <source>
        <dbReference type="Proteomes" id="UP000009287"/>
    </source>
</evidence>
<dbReference type="InterPro" id="IPR036457">
    <property type="entry name" value="PPM-type-like_dom_sf"/>
</dbReference>
<dbReference type="Proteomes" id="UP000009287">
    <property type="component" value="Chromosome"/>
</dbReference>
<evidence type="ECO:0000259" key="1">
    <source>
        <dbReference type="PROSITE" id="PS51746"/>
    </source>
</evidence>
<dbReference type="PROSITE" id="PS51746">
    <property type="entry name" value="PPM_2"/>
    <property type="match status" value="1"/>
</dbReference>
<dbReference type="InterPro" id="IPR001932">
    <property type="entry name" value="PPM-type_phosphatase-like_dom"/>
</dbReference>
<dbReference type="PATRIC" id="fig|580047.4.peg.286"/>
<dbReference type="FunFam" id="3.60.40.10:FF:000175">
    <property type="entry name" value="Protein phosphatase 2C"/>
    <property type="match status" value="1"/>
</dbReference>
<proteinExistence type="predicted"/>
<dbReference type="Gene3D" id="3.60.40.10">
    <property type="entry name" value="PPM-type phosphatase domain"/>
    <property type="match status" value="1"/>
</dbReference>
<dbReference type="KEGG" id="cra:CTO_0281"/>
<reference evidence="2 3" key="1">
    <citation type="journal article" date="2011" name="J. Exp. Med.">
        <title>A live-attenuated chlamydial vaccine protects against trachoma in nonhuman primates.</title>
        <authorList>
            <person name="Kari L."/>
            <person name="Whitmire W.M."/>
            <person name="Olivares-Zavaleta N."/>
            <person name="Goheen M.M."/>
            <person name="Taylor L.D."/>
            <person name="Carlson J.H."/>
            <person name="Sturdevant G.L."/>
            <person name="Lu C."/>
            <person name="Bakios L.E."/>
            <person name="Randall L.B."/>
            <person name="Parnell M.J."/>
            <person name="Zhong G."/>
            <person name="Caldwell H.D."/>
        </authorList>
    </citation>
    <scope>NUCLEOTIDE SEQUENCE [LARGE SCALE GENOMIC DNA]</scope>
    <source>
        <strain evidence="2 3">A2497</strain>
    </source>
</reference>
<name>G4NP82_CHLT4</name>
<dbReference type="GO" id="GO:0004722">
    <property type="term" value="F:protein serine/threonine phosphatase activity"/>
    <property type="evidence" value="ECO:0007669"/>
    <property type="project" value="InterPro"/>
</dbReference>
<dbReference type="Pfam" id="PF13672">
    <property type="entry name" value="PP2C_2"/>
    <property type="match status" value="1"/>
</dbReference>
<dbReference type="AlphaFoldDB" id="G4NP82"/>
<dbReference type="InterPro" id="IPR015655">
    <property type="entry name" value="PP2C"/>
</dbReference>
<organism evidence="2 3">
    <name type="scientific">Chlamydia trachomatis serovar A (strain A2497)</name>
    <dbReference type="NCBI Taxonomy" id="580047"/>
    <lineage>
        <taxon>Bacteria</taxon>
        <taxon>Pseudomonadati</taxon>
        <taxon>Chlamydiota</taxon>
        <taxon>Chlamydiia</taxon>
        <taxon>Chlamydiales</taxon>
        <taxon>Chlamydiaceae</taxon>
        <taxon>Chlamydia/Chlamydophila group</taxon>
        <taxon>Chlamydia</taxon>
    </lineage>
</organism>
<dbReference type="CDD" id="cd00143">
    <property type="entry name" value="PP2Cc"/>
    <property type="match status" value="1"/>
</dbReference>
<sequence>MGGEGVMIVADFEYFGLSDVGLVRHNNEDFWQVNYDSQLIAIADGMGGHRAGEVASYEAVGNLMQLVDLHKVDLERFGDEQYKESIKTIVSEINLLIYRQGLSNEQFKGMGTTLSCMQFRRGKAWLFHVGDCRVYRLRNKMLERLTEDHSLANHLASRYGLSKQSVKRYPGRNVLTNVLGSRPHVSLDIREMSYEKEDLFVFCSDGLTSAVSDHDMLDILTQTTTLEEGGNILISLANSRGGRDNATVILVRMR</sequence>
<gene>
    <name evidence="2" type="ordered locus">CTO_0281</name>
</gene>
<dbReference type="PANTHER" id="PTHR47992">
    <property type="entry name" value="PROTEIN PHOSPHATASE"/>
    <property type="match status" value="1"/>
</dbReference>
<dbReference type="EMBL" id="CP002401">
    <property type="protein sequence ID" value="AEP35094.1"/>
    <property type="molecule type" value="Genomic_DNA"/>
</dbReference>
<evidence type="ECO:0000313" key="2">
    <source>
        <dbReference type="EMBL" id="AEP35094.1"/>
    </source>
</evidence>
<dbReference type="SMART" id="SM00331">
    <property type="entry name" value="PP2C_SIG"/>
    <property type="match status" value="1"/>
</dbReference>
<feature type="domain" description="PPM-type phosphatase" evidence="1">
    <location>
        <begin position="14"/>
        <end position="253"/>
    </location>
</feature>
<protein>
    <submittedName>
        <fullName evidence="2">Protein phosphatase 2C</fullName>
    </submittedName>
</protein>
<dbReference type="SMART" id="SM00332">
    <property type="entry name" value="PP2Cc"/>
    <property type="match status" value="1"/>
</dbReference>